<keyword evidence="1 6" id="KW-0808">Transferase</keyword>
<feature type="binding site" evidence="6">
    <location>
        <position position="124"/>
    </location>
    <ligand>
        <name>GTP</name>
        <dbReference type="ChEBI" id="CHEBI:37565"/>
    </ligand>
</feature>
<comment type="similarity">
    <text evidence="6">Belongs to the GTP-dependent DPCK family.</text>
</comment>
<evidence type="ECO:0000256" key="4">
    <source>
        <dbReference type="ARBA" id="ARBA00022993"/>
    </source>
</evidence>
<comment type="pathway">
    <text evidence="6">Cofactor biosynthesis; coenzyme A biosynthesis.</text>
</comment>
<sequence length="179" mass="19969">MPLILKDENLRRALSNPMHPIYRGEAFKKAVSKLIGRKVVTVGDIVTMEYIKSVSSPPSVAFVDGFTKRGEKISSPLLELFEDYVEIYNERGEIDLELISEALSQVAVNFQEGIPTLVNVKGEEDMLALATPIFFSSPLTVLIYGQPDMGAIILELFYPVRDYFTSMLSHLSPHVGMSK</sequence>
<feature type="binding site" evidence="6">
    <location>
        <position position="64"/>
    </location>
    <ligand>
        <name>GTP</name>
        <dbReference type="ChEBI" id="CHEBI:37565"/>
    </ligand>
</feature>
<dbReference type="UniPathway" id="UPA00241"/>
<dbReference type="GO" id="GO:0005525">
    <property type="term" value="F:GTP binding"/>
    <property type="evidence" value="ECO:0007669"/>
    <property type="project" value="UniProtKB-UniRule"/>
</dbReference>
<dbReference type="Pfam" id="PF04019">
    <property type="entry name" value="DUF359"/>
    <property type="match status" value="1"/>
</dbReference>
<dbReference type="GO" id="GO:0015937">
    <property type="term" value="P:coenzyme A biosynthetic process"/>
    <property type="evidence" value="ECO:0007669"/>
    <property type="project" value="UniProtKB-UniRule"/>
</dbReference>
<dbReference type="PANTHER" id="PTHR40732">
    <property type="entry name" value="UPF0218 PROTEIN TK1697"/>
    <property type="match status" value="1"/>
</dbReference>
<evidence type="ECO:0000313" key="7">
    <source>
        <dbReference type="EMBL" id="HEU97592.1"/>
    </source>
</evidence>
<evidence type="ECO:0000256" key="1">
    <source>
        <dbReference type="ARBA" id="ARBA00022679"/>
    </source>
</evidence>
<dbReference type="Proteomes" id="UP000885664">
    <property type="component" value="Unassembled WGS sequence"/>
</dbReference>
<dbReference type="GO" id="GO:0016301">
    <property type="term" value="F:kinase activity"/>
    <property type="evidence" value="ECO:0007669"/>
    <property type="project" value="UniProtKB-UniRule"/>
</dbReference>
<evidence type="ECO:0000256" key="6">
    <source>
        <dbReference type="HAMAP-Rule" id="MF_00590"/>
    </source>
</evidence>
<evidence type="ECO:0000256" key="3">
    <source>
        <dbReference type="ARBA" id="ARBA00022777"/>
    </source>
</evidence>
<organism evidence="7">
    <name type="scientific">Fervidicoccus fontis</name>
    <dbReference type="NCBI Taxonomy" id="683846"/>
    <lineage>
        <taxon>Archaea</taxon>
        <taxon>Thermoproteota</taxon>
        <taxon>Thermoprotei</taxon>
        <taxon>Fervidicoccales</taxon>
        <taxon>Fervidicoccaceae</taxon>
        <taxon>Fervidicoccus</taxon>
    </lineage>
</organism>
<evidence type="ECO:0000256" key="2">
    <source>
        <dbReference type="ARBA" id="ARBA00022741"/>
    </source>
</evidence>
<keyword evidence="2 6" id="KW-0547">Nucleotide-binding</keyword>
<feature type="binding site" evidence="6">
    <location>
        <position position="44"/>
    </location>
    <ligand>
        <name>GTP</name>
        <dbReference type="ChEBI" id="CHEBI:37565"/>
    </ligand>
</feature>
<dbReference type="AlphaFoldDB" id="A0A7C2YL94"/>
<comment type="caution">
    <text evidence="7">The sequence shown here is derived from an EMBL/GenBank/DDBJ whole genome shotgun (WGS) entry which is preliminary data.</text>
</comment>
<feature type="binding site" evidence="6">
    <location>
        <position position="148"/>
    </location>
    <ligand>
        <name>GTP</name>
        <dbReference type="ChEBI" id="CHEBI:37565"/>
    </ligand>
</feature>
<dbReference type="HAMAP" id="MF_00590">
    <property type="entry name" value="Dephospho_CoA_kinase_GTP_dep"/>
    <property type="match status" value="1"/>
</dbReference>
<feature type="binding site" evidence="6">
    <location>
        <position position="45"/>
    </location>
    <ligand>
        <name>GTP</name>
        <dbReference type="ChEBI" id="CHEBI:37565"/>
    </ligand>
</feature>
<comment type="function">
    <text evidence="6">Catalyzes the GTP-dependent phosphorylation of the 3'-hydroxyl group of dephosphocoenzyme A to form coenzyme A (CoA).</text>
</comment>
<accession>A0A7C2YL94</accession>
<evidence type="ECO:0000256" key="5">
    <source>
        <dbReference type="ARBA" id="ARBA00023134"/>
    </source>
</evidence>
<comment type="catalytic activity">
    <reaction evidence="6">
        <text>3'-dephospho-CoA + GTP = GDP + CoA + H(+)</text>
        <dbReference type="Rhea" id="RHEA:61156"/>
        <dbReference type="ChEBI" id="CHEBI:15378"/>
        <dbReference type="ChEBI" id="CHEBI:37565"/>
        <dbReference type="ChEBI" id="CHEBI:57287"/>
        <dbReference type="ChEBI" id="CHEBI:57328"/>
        <dbReference type="ChEBI" id="CHEBI:58189"/>
        <dbReference type="EC" id="2.7.1.237"/>
    </reaction>
</comment>
<protein>
    <recommendedName>
        <fullName evidence="6">GTP-dependent dephospho-CoA kinase</fullName>
        <ecNumber evidence="6">2.7.1.237</ecNumber>
    </recommendedName>
    <alternativeName>
        <fullName evidence="6">Dephospho-coenzyme A kinase</fullName>
        <shortName evidence="6">DPCK</shortName>
    </alternativeName>
</protein>
<proteinExistence type="inferred from homology"/>
<dbReference type="InterPro" id="IPR007164">
    <property type="entry name" value="GTP-dep_dephospho-CoA_kin"/>
</dbReference>
<dbReference type="PANTHER" id="PTHR40732:SF1">
    <property type="entry name" value="GTP-DEPENDENT DEPHOSPHO-COA KINASE"/>
    <property type="match status" value="1"/>
</dbReference>
<comment type="caution">
    <text evidence="6">Lacks conserved residue(s) required for the propagation of feature annotation.</text>
</comment>
<keyword evidence="4 6" id="KW-0173">Coenzyme A biosynthesis</keyword>
<dbReference type="EMBL" id="DSFE01000042">
    <property type="protein sequence ID" value="HEU97592.1"/>
    <property type="molecule type" value="Genomic_DNA"/>
</dbReference>
<gene>
    <name evidence="7" type="ORF">ENO36_01890</name>
</gene>
<keyword evidence="5 6" id="KW-0342">GTP-binding</keyword>
<dbReference type="EC" id="2.7.1.237" evidence="6"/>
<reference evidence="7" key="1">
    <citation type="journal article" date="2020" name="mSystems">
        <title>Genome- and Community-Level Interaction Insights into Carbon Utilization and Element Cycling Functions of Hydrothermarchaeota in Hydrothermal Sediment.</title>
        <authorList>
            <person name="Zhou Z."/>
            <person name="Liu Y."/>
            <person name="Xu W."/>
            <person name="Pan J."/>
            <person name="Luo Z.H."/>
            <person name="Li M."/>
        </authorList>
    </citation>
    <scope>NUCLEOTIDE SEQUENCE [LARGE SCALE GENOMIC DNA]</scope>
    <source>
        <strain evidence="7">SpSt-1259</strain>
    </source>
</reference>
<name>A0A7C2YL94_9CREN</name>
<feature type="binding site" evidence="6">
    <location>
        <position position="46"/>
    </location>
    <ligand>
        <name>GTP</name>
        <dbReference type="ChEBI" id="CHEBI:37565"/>
    </ligand>
</feature>
<keyword evidence="3 6" id="KW-0418">Kinase</keyword>